<dbReference type="InterPro" id="IPR036291">
    <property type="entry name" value="NAD(P)-bd_dom_sf"/>
</dbReference>
<dbReference type="GO" id="GO:0016491">
    <property type="term" value="F:oxidoreductase activity"/>
    <property type="evidence" value="ECO:0007669"/>
    <property type="project" value="UniProtKB-KW"/>
</dbReference>
<feature type="domain" description="Gfo/Idh/MocA-like oxidoreductase N-terminal" evidence="2">
    <location>
        <begin position="2"/>
        <end position="127"/>
    </location>
</feature>
<dbReference type="InterPro" id="IPR050463">
    <property type="entry name" value="Gfo/Idh/MocA_oxidrdct_glycsds"/>
</dbReference>
<dbReference type="GO" id="GO:0000166">
    <property type="term" value="F:nucleotide binding"/>
    <property type="evidence" value="ECO:0007669"/>
    <property type="project" value="InterPro"/>
</dbReference>
<gene>
    <name evidence="3" type="ORF">S03H2_59480</name>
</gene>
<name>X1ILJ0_9ZZZZ</name>
<keyword evidence="1" id="KW-0560">Oxidoreductase</keyword>
<dbReference type="EMBL" id="BARU01038249">
    <property type="protein sequence ID" value="GAH82572.1"/>
    <property type="molecule type" value="Genomic_DNA"/>
</dbReference>
<dbReference type="AlphaFoldDB" id="X1ILJ0"/>
<accession>X1ILJ0</accession>
<reference evidence="3" key="1">
    <citation type="journal article" date="2014" name="Front. Microbiol.">
        <title>High frequency of phylogenetically diverse reductive dehalogenase-homologous genes in deep subseafloor sedimentary metagenomes.</title>
        <authorList>
            <person name="Kawai M."/>
            <person name="Futagami T."/>
            <person name="Toyoda A."/>
            <person name="Takaki Y."/>
            <person name="Nishi S."/>
            <person name="Hori S."/>
            <person name="Arai W."/>
            <person name="Tsubouchi T."/>
            <person name="Morono Y."/>
            <person name="Uchiyama I."/>
            <person name="Ito T."/>
            <person name="Fujiyama A."/>
            <person name="Inagaki F."/>
            <person name="Takami H."/>
        </authorList>
    </citation>
    <scope>NUCLEOTIDE SEQUENCE</scope>
    <source>
        <strain evidence="3">Expedition CK06-06</strain>
    </source>
</reference>
<dbReference type="InterPro" id="IPR000683">
    <property type="entry name" value="Gfo/Idh/MocA-like_OxRdtase_N"/>
</dbReference>
<organism evidence="3">
    <name type="scientific">marine sediment metagenome</name>
    <dbReference type="NCBI Taxonomy" id="412755"/>
    <lineage>
        <taxon>unclassified sequences</taxon>
        <taxon>metagenomes</taxon>
        <taxon>ecological metagenomes</taxon>
    </lineage>
</organism>
<feature type="non-terminal residue" evidence="3">
    <location>
        <position position="133"/>
    </location>
</feature>
<dbReference type="Gene3D" id="3.40.50.720">
    <property type="entry name" value="NAD(P)-binding Rossmann-like Domain"/>
    <property type="match status" value="1"/>
</dbReference>
<dbReference type="PANTHER" id="PTHR43818">
    <property type="entry name" value="BCDNA.GH03377"/>
    <property type="match status" value="1"/>
</dbReference>
<dbReference type="PANTHER" id="PTHR43818:SF11">
    <property type="entry name" value="BCDNA.GH03377"/>
    <property type="match status" value="1"/>
</dbReference>
<evidence type="ECO:0000313" key="3">
    <source>
        <dbReference type="EMBL" id="GAH82572.1"/>
    </source>
</evidence>
<sequence>MIRVGIIGLGMMGSMHYANWGKIDDAEVVAVADIDPKRAAGDLSGGWANIEGGAESLDMDRITGTTDPLELIGMDNVDVVDVCVPTPFHAKLAVAALKAQKHCVCEKPLARTAEQGRQIVEAAEGATGILLPA</sequence>
<evidence type="ECO:0000259" key="2">
    <source>
        <dbReference type="Pfam" id="PF01408"/>
    </source>
</evidence>
<dbReference type="SUPFAM" id="SSF51735">
    <property type="entry name" value="NAD(P)-binding Rossmann-fold domains"/>
    <property type="match status" value="1"/>
</dbReference>
<proteinExistence type="predicted"/>
<comment type="caution">
    <text evidence="3">The sequence shown here is derived from an EMBL/GenBank/DDBJ whole genome shotgun (WGS) entry which is preliminary data.</text>
</comment>
<protein>
    <recommendedName>
        <fullName evidence="2">Gfo/Idh/MocA-like oxidoreductase N-terminal domain-containing protein</fullName>
    </recommendedName>
</protein>
<evidence type="ECO:0000256" key="1">
    <source>
        <dbReference type="ARBA" id="ARBA00023002"/>
    </source>
</evidence>
<dbReference type="Pfam" id="PF01408">
    <property type="entry name" value="GFO_IDH_MocA"/>
    <property type="match status" value="1"/>
</dbReference>